<feature type="domain" description="SRCR" evidence="10">
    <location>
        <begin position="101"/>
        <end position="201"/>
    </location>
</feature>
<dbReference type="PROSITE" id="PS50287">
    <property type="entry name" value="SRCR_2"/>
    <property type="match status" value="5"/>
</dbReference>
<evidence type="ECO:0000256" key="7">
    <source>
        <dbReference type="ARBA" id="ARBA00023157"/>
    </source>
</evidence>
<organism evidence="11 12">
    <name type="scientific">Bambusicola thoracicus</name>
    <name type="common">Chinese bamboo-partridge</name>
    <name type="synonym">Perdix thoracica</name>
    <dbReference type="NCBI Taxonomy" id="9083"/>
    <lineage>
        <taxon>Eukaryota</taxon>
        <taxon>Metazoa</taxon>
        <taxon>Chordata</taxon>
        <taxon>Craniata</taxon>
        <taxon>Vertebrata</taxon>
        <taxon>Euteleostomi</taxon>
        <taxon>Archelosauria</taxon>
        <taxon>Archosauria</taxon>
        <taxon>Dinosauria</taxon>
        <taxon>Saurischia</taxon>
        <taxon>Theropoda</taxon>
        <taxon>Coelurosauria</taxon>
        <taxon>Aves</taxon>
        <taxon>Neognathae</taxon>
        <taxon>Galloanserae</taxon>
        <taxon>Galliformes</taxon>
        <taxon>Phasianidae</taxon>
        <taxon>Perdicinae</taxon>
        <taxon>Bambusicola</taxon>
    </lineage>
</organism>
<feature type="disulfide bond" evidence="9">
    <location>
        <begin position="481"/>
        <end position="491"/>
    </location>
</feature>
<dbReference type="SMART" id="SM00202">
    <property type="entry name" value="SR"/>
    <property type="match status" value="5"/>
</dbReference>
<keyword evidence="8" id="KW-0325">Glycoprotein</keyword>
<accession>A0A2P4S6Q4</accession>
<evidence type="ECO:0000313" key="11">
    <source>
        <dbReference type="EMBL" id="POI19805.1"/>
    </source>
</evidence>
<protein>
    <recommendedName>
        <fullName evidence="10">SRCR domain-containing protein</fullName>
    </recommendedName>
</protein>
<dbReference type="PROSITE" id="PS00420">
    <property type="entry name" value="SRCR_1"/>
    <property type="match status" value="1"/>
</dbReference>
<dbReference type="EMBL" id="PPHD01094122">
    <property type="protein sequence ID" value="POI19805.1"/>
    <property type="molecule type" value="Genomic_DNA"/>
</dbReference>
<dbReference type="AlphaFoldDB" id="A0A2P4S6Q4"/>
<dbReference type="InterPro" id="IPR036772">
    <property type="entry name" value="SRCR-like_dom_sf"/>
</dbReference>
<dbReference type="PRINTS" id="PR00258">
    <property type="entry name" value="SPERACTRCPTR"/>
</dbReference>
<dbReference type="PANTHER" id="PTHR19331">
    <property type="entry name" value="SCAVENGER RECEPTOR DOMAIN-CONTAINING"/>
    <property type="match status" value="1"/>
</dbReference>
<evidence type="ECO:0000256" key="3">
    <source>
        <dbReference type="ARBA" id="ARBA00022729"/>
    </source>
</evidence>
<evidence type="ECO:0000256" key="9">
    <source>
        <dbReference type="PROSITE-ProRule" id="PRU00196"/>
    </source>
</evidence>
<gene>
    <name evidence="11" type="ORF">CIB84_016451</name>
</gene>
<sequence length="519" mass="55434">GRCAGRVEVKHEGEWGSVCSYDFHWDAGEASVVCRQLGCGTVAHTSAYVPFGQGKGRIWMHPYFCEGTETTLQDCYHFGWGKHYCGHEWDVGVICTESLELRLTDGAGPCEGRVEVKLRGRWGTVYDNEWNMDDAEVVCQQLGCGSAASTKFTWRVSHVSTPVMMIGVNCNGNEKVLWDCKTVGWGPYFLPYDFNASVVCQGFSRLARGDSECSGRLEVRQGRNWVSVCHGHVDLMAAQVVCRELGCGTALTLSGYGQFGGPAGPFWDGAFECNGTEPLLSACTKQTAHIQNCTQPATIICSSYTGFRLADGDSVCDGQVEVEARGVWGNLCATAWDLPNAHVLCHHLGCGPAVSLPSTGHFGTGMGMLRSDALRCSGSERHPGQCPMEVLGQPACPPGHTAAVNCSGVAEPLRLHGGESRCDGRLEVAVRPGVWARVSVGLWDNGTATVVCRQLGCGVPEKIHAAPANASGPIELQELRCVGTEELLAQCNASGMATEPSKSAEELAIACSGECTEKG</sequence>
<feature type="domain" description="SRCR" evidence="10">
    <location>
        <begin position="307"/>
        <end position="407"/>
    </location>
</feature>
<dbReference type="Proteomes" id="UP000237246">
    <property type="component" value="Unassembled WGS sequence"/>
</dbReference>
<dbReference type="SUPFAM" id="SSF56487">
    <property type="entry name" value="SRCR-like"/>
    <property type="match status" value="5"/>
</dbReference>
<comment type="subcellular location">
    <subcellularLocation>
        <location evidence="1">Membrane</location>
        <topology evidence="1">Single-pass membrane protein</topology>
    </subcellularLocation>
</comment>
<dbReference type="Gene3D" id="3.10.250.10">
    <property type="entry name" value="SRCR-like domain"/>
    <property type="match status" value="5"/>
</dbReference>
<keyword evidence="5" id="KW-1133">Transmembrane helix</keyword>
<proteinExistence type="predicted"/>
<evidence type="ECO:0000256" key="6">
    <source>
        <dbReference type="ARBA" id="ARBA00023136"/>
    </source>
</evidence>
<name>A0A2P4S6Q4_BAMTH</name>
<evidence type="ECO:0000256" key="5">
    <source>
        <dbReference type="ARBA" id="ARBA00022989"/>
    </source>
</evidence>
<feature type="disulfide bond" evidence="9">
    <location>
        <begin position="376"/>
        <end position="386"/>
    </location>
</feature>
<dbReference type="Pfam" id="PF00530">
    <property type="entry name" value="SRCR"/>
    <property type="match status" value="5"/>
</dbReference>
<feature type="disulfide bond" evidence="9">
    <location>
        <begin position="273"/>
        <end position="283"/>
    </location>
</feature>
<keyword evidence="6" id="KW-0472">Membrane</keyword>
<feature type="disulfide bond" evidence="9">
    <location>
        <begin position="139"/>
        <end position="200"/>
    </location>
</feature>
<keyword evidence="4" id="KW-0677">Repeat</keyword>
<evidence type="ECO:0000313" key="12">
    <source>
        <dbReference type="Proteomes" id="UP000237246"/>
    </source>
</evidence>
<dbReference type="FunFam" id="3.10.250.10:FF:000016">
    <property type="entry name" value="Scavenger receptor cysteine-rich protein type 12"/>
    <property type="match status" value="1"/>
</dbReference>
<comment type="caution">
    <text evidence="9">Lacks conserved residue(s) required for the propagation of feature annotation.</text>
</comment>
<keyword evidence="3" id="KW-0732">Signal</keyword>
<feature type="disulfide bond" evidence="9">
    <location>
        <begin position="229"/>
        <end position="293"/>
    </location>
</feature>
<dbReference type="PANTHER" id="PTHR19331:SF487">
    <property type="entry name" value="SOLUBLE SCAVENGER RECEPTOR CYSTEINE-RICH DOMAIN-CONTAINING PROTEIN SSC5D"/>
    <property type="match status" value="1"/>
</dbReference>
<reference evidence="11 12" key="1">
    <citation type="submission" date="2018-01" db="EMBL/GenBank/DDBJ databases">
        <title>Comparison of the Chinese Bamboo Partridge and Red Junglefowl genome sequences highlights the importance of demography in genome evolution.</title>
        <authorList>
            <person name="Tiley G.P."/>
            <person name="Kimball R.T."/>
            <person name="Braun E.L."/>
            <person name="Burleigh J.G."/>
        </authorList>
    </citation>
    <scope>NUCLEOTIDE SEQUENCE [LARGE SCALE GENOMIC DNA]</scope>
    <source>
        <strain evidence="11">RTK389</strain>
        <tissue evidence="11">Blood</tissue>
    </source>
</reference>
<dbReference type="OrthoDB" id="9119369at2759"/>
<keyword evidence="2" id="KW-0812">Transmembrane</keyword>
<keyword evidence="7 9" id="KW-1015">Disulfide bond</keyword>
<evidence type="ECO:0000259" key="10">
    <source>
        <dbReference type="PROSITE" id="PS50287"/>
    </source>
</evidence>
<evidence type="ECO:0000256" key="2">
    <source>
        <dbReference type="ARBA" id="ARBA00022692"/>
    </source>
</evidence>
<feature type="disulfide bond" evidence="9">
    <location>
        <begin position="65"/>
        <end position="75"/>
    </location>
</feature>
<dbReference type="GO" id="GO:0005737">
    <property type="term" value="C:cytoplasm"/>
    <property type="evidence" value="ECO:0007669"/>
    <property type="project" value="UniProtKB-ARBA"/>
</dbReference>
<evidence type="ECO:0000256" key="1">
    <source>
        <dbReference type="ARBA" id="ARBA00004167"/>
    </source>
</evidence>
<keyword evidence="12" id="KW-1185">Reference proteome</keyword>
<dbReference type="InterPro" id="IPR001190">
    <property type="entry name" value="SRCR"/>
</dbReference>
<feature type="disulfide bond" evidence="9">
    <location>
        <begin position="34"/>
        <end position="95"/>
    </location>
</feature>
<dbReference type="GO" id="GO:0016020">
    <property type="term" value="C:membrane"/>
    <property type="evidence" value="ECO:0007669"/>
    <property type="project" value="UniProtKB-SubCell"/>
</dbReference>
<feature type="non-terminal residue" evidence="11">
    <location>
        <position position="1"/>
    </location>
</feature>
<feature type="disulfide bond" evidence="9">
    <location>
        <begin position="345"/>
        <end position="406"/>
    </location>
</feature>
<feature type="disulfide bond" evidence="9">
    <location>
        <begin position="332"/>
        <end position="396"/>
    </location>
</feature>
<dbReference type="FunFam" id="3.10.250.10:FF:000002">
    <property type="entry name" value="Scavenger receptor cysteine-rich type 1 protein M130"/>
    <property type="match status" value="2"/>
</dbReference>
<feature type="disulfide bond" evidence="9">
    <location>
        <begin position="170"/>
        <end position="180"/>
    </location>
</feature>
<evidence type="ECO:0000256" key="4">
    <source>
        <dbReference type="ARBA" id="ARBA00022737"/>
    </source>
</evidence>
<dbReference type="FunFam" id="3.10.250.10:FF:000004">
    <property type="entry name" value="Scavenger receptor cysteine-rich type 1 protein M130"/>
    <property type="match status" value="2"/>
</dbReference>
<evidence type="ECO:0000256" key="8">
    <source>
        <dbReference type="ARBA" id="ARBA00023180"/>
    </source>
</evidence>
<feature type="domain" description="SRCR" evidence="10">
    <location>
        <begin position="1"/>
        <end position="96"/>
    </location>
</feature>
<comment type="caution">
    <text evidence="11">The sequence shown here is derived from an EMBL/GenBank/DDBJ whole genome shotgun (WGS) entry which is preliminary data.</text>
</comment>
<feature type="domain" description="SRCR" evidence="10">
    <location>
        <begin position="413"/>
        <end position="512"/>
    </location>
</feature>
<feature type="domain" description="SRCR" evidence="10">
    <location>
        <begin position="204"/>
        <end position="302"/>
    </location>
</feature>